<dbReference type="EMBL" id="CP017241">
    <property type="protein sequence ID" value="APO74016.1"/>
    <property type="molecule type" value="Genomic_DNA"/>
</dbReference>
<dbReference type="Proteomes" id="UP000185109">
    <property type="component" value="Chromosome"/>
</dbReference>
<proteinExistence type="predicted"/>
<evidence type="ECO:0000313" key="2">
    <source>
        <dbReference type="Proteomes" id="UP000185109"/>
    </source>
</evidence>
<dbReference type="RefSeq" id="WP_074063092.1">
    <property type="nucleotide sequence ID" value="NZ_CP017241.1"/>
</dbReference>
<evidence type="ECO:0000313" key="1">
    <source>
        <dbReference type="EMBL" id="APO74016.1"/>
    </source>
</evidence>
<reference evidence="1 2" key="1">
    <citation type="submission" date="2016-09" db="EMBL/GenBank/DDBJ databases">
        <title>The complete genome sequences of Rhizobium gallicum, symbiovars gallicum and phaseoli, symbionts associated to common bean (Phaseolus vulgaris).</title>
        <authorList>
            <person name="Bustos P."/>
            <person name="Santamaria R.I."/>
            <person name="Perez-Carrascal O.M."/>
            <person name="Juarez S."/>
            <person name="Lozano L."/>
            <person name="Martinez-Flores I."/>
            <person name="Martinez-Romero E."/>
            <person name="Cevallos M."/>
            <person name="Romero D."/>
            <person name="Davila G."/>
            <person name="Gonzalez V."/>
        </authorList>
    </citation>
    <scope>NUCLEOTIDE SEQUENCE [LARGE SCALE GENOMIC DNA]</scope>
    <source>
        <strain evidence="1 2">8C-3</strain>
    </source>
</reference>
<organism evidence="1 2">
    <name type="scientific">Rhizobium etli 8C-3</name>
    <dbReference type="NCBI Taxonomy" id="538025"/>
    <lineage>
        <taxon>Bacteria</taxon>
        <taxon>Pseudomonadati</taxon>
        <taxon>Pseudomonadota</taxon>
        <taxon>Alphaproteobacteria</taxon>
        <taxon>Hyphomicrobiales</taxon>
        <taxon>Rhizobiaceae</taxon>
        <taxon>Rhizobium/Agrobacterium group</taxon>
        <taxon>Rhizobium</taxon>
    </lineage>
</organism>
<name>A0A1L5P1P9_RHIET</name>
<sequence length="68" mass="7645">MSLMLNSSYSPEDIDVLRFALDAWCAEKRIDIKSPEAQFAASTALDLYQAGHSDSEKLLTAMRSHKRL</sequence>
<gene>
    <name evidence="1" type="ORF">AM571_CH01179</name>
</gene>
<protein>
    <submittedName>
        <fullName evidence="1">Uncharacterized protein</fullName>
    </submittedName>
</protein>
<dbReference type="AlphaFoldDB" id="A0A1L5P1P9"/>
<accession>A0A1L5P1P9</accession>